<sequence length="177" mass="19700">MMKRLDIKLIVLDVDGVLTDGKLLIGSNGVEFKSFHVKDGMGISLAKYYGIKVVIITGRKSEAVRIRAKELKIDYVYEGITDKLSVLKEIIKTLNLKPENVFFMGDDINDLPVINNVGFSAAPNDAAQIVKNAVDFVSNLNGGNGAVREVIDYILSQQDDYDYIVKNYVKEKIVINQ</sequence>
<organism evidence="7 8">
    <name type="scientific">Bacillus salipaludis</name>
    <dbReference type="NCBI Taxonomy" id="2547811"/>
    <lineage>
        <taxon>Bacteria</taxon>
        <taxon>Bacillati</taxon>
        <taxon>Bacillota</taxon>
        <taxon>Bacilli</taxon>
        <taxon>Bacillales</taxon>
        <taxon>Bacillaceae</taxon>
        <taxon>Bacillus</taxon>
    </lineage>
</organism>
<evidence type="ECO:0000256" key="3">
    <source>
        <dbReference type="ARBA" id="ARBA00011881"/>
    </source>
</evidence>
<dbReference type="InterPro" id="IPR036412">
    <property type="entry name" value="HAD-like_sf"/>
</dbReference>
<dbReference type="Proteomes" id="UP001623041">
    <property type="component" value="Unassembled WGS sequence"/>
</dbReference>
<dbReference type="NCBIfam" id="TIGR01662">
    <property type="entry name" value="HAD-SF-IIIA"/>
    <property type="match status" value="1"/>
</dbReference>
<evidence type="ECO:0000256" key="6">
    <source>
        <dbReference type="ARBA" id="ARBA00022842"/>
    </source>
</evidence>
<dbReference type="NCBIfam" id="TIGR01670">
    <property type="entry name" value="KdsC-phosphatas"/>
    <property type="match status" value="1"/>
</dbReference>
<comment type="subunit">
    <text evidence="3">Homotetramer.</text>
</comment>
<keyword evidence="5" id="KW-0378">Hydrolase</keyword>
<dbReference type="SFLD" id="SFLDS00003">
    <property type="entry name" value="Haloacid_Dehalogenase"/>
    <property type="match status" value="1"/>
</dbReference>
<comment type="similarity">
    <text evidence="2">Belongs to the KdsC family.</text>
</comment>
<evidence type="ECO:0000256" key="5">
    <source>
        <dbReference type="ARBA" id="ARBA00022801"/>
    </source>
</evidence>
<keyword evidence="8" id="KW-1185">Reference proteome</keyword>
<dbReference type="SFLD" id="SFLDG01136">
    <property type="entry name" value="C1.6:_Phosphoserine_Phosphatas"/>
    <property type="match status" value="1"/>
</dbReference>
<evidence type="ECO:0000256" key="2">
    <source>
        <dbReference type="ARBA" id="ARBA00005893"/>
    </source>
</evidence>
<dbReference type="InterPro" id="IPR023214">
    <property type="entry name" value="HAD_sf"/>
</dbReference>
<accession>A0ABW8R912</accession>
<evidence type="ECO:0000313" key="8">
    <source>
        <dbReference type="Proteomes" id="UP001623041"/>
    </source>
</evidence>
<keyword evidence="4" id="KW-0479">Metal-binding</keyword>
<dbReference type="InterPro" id="IPR006549">
    <property type="entry name" value="HAD-SF_hydro_IIIA"/>
</dbReference>
<dbReference type="CDD" id="cd01630">
    <property type="entry name" value="HAD_KDO-like"/>
    <property type="match status" value="1"/>
</dbReference>
<name>A0ABW8R912_9BACI</name>
<comment type="caution">
    <text evidence="7">The sequence shown here is derived from an EMBL/GenBank/DDBJ whole genome shotgun (WGS) entry which is preliminary data.</text>
</comment>
<proteinExistence type="inferred from homology"/>
<dbReference type="SUPFAM" id="SSF56784">
    <property type="entry name" value="HAD-like"/>
    <property type="match status" value="1"/>
</dbReference>
<dbReference type="PANTHER" id="PTHR21485:SF3">
    <property type="entry name" value="N-ACYLNEURAMINATE CYTIDYLYLTRANSFERASE"/>
    <property type="match status" value="1"/>
</dbReference>
<dbReference type="InterPro" id="IPR050793">
    <property type="entry name" value="CMP-NeuNAc_synthase"/>
</dbReference>
<dbReference type="SFLD" id="SFLDG01138">
    <property type="entry name" value="C1.6.2:_Deoxy-d-mannose-octulo"/>
    <property type="match status" value="1"/>
</dbReference>
<evidence type="ECO:0000313" key="7">
    <source>
        <dbReference type="EMBL" id="MFK9089935.1"/>
    </source>
</evidence>
<comment type="cofactor">
    <cofactor evidence="1">
        <name>Mg(2+)</name>
        <dbReference type="ChEBI" id="CHEBI:18420"/>
    </cofactor>
</comment>
<protein>
    <submittedName>
        <fullName evidence="7">KdsC family phosphatase</fullName>
    </submittedName>
</protein>
<dbReference type="Gene3D" id="3.40.50.1000">
    <property type="entry name" value="HAD superfamily/HAD-like"/>
    <property type="match status" value="1"/>
</dbReference>
<dbReference type="PIRSF" id="PIRSF006118">
    <property type="entry name" value="KDO8-P_Ptase"/>
    <property type="match status" value="1"/>
</dbReference>
<dbReference type="Pfam" id="PF08282">
    <property type="entry name" value="Hydrolase_3"/>
    <property type="match status" value="1"/>
</dbReference>
<dbReference type="EMBL" id="JBJHQH010000001">
    <property type="protein sequence ID" value="MFK9089935.1"/>
    <property type="molecule type" value="Genomic_DNA"/>
</dbReference>
<dbReference type="PANTHER" id="PTHR21485">
    <property type="entry name" value="HAD SUPERFAMILY MEMBERS CMAS AND KDSC"/>
    <property type="match status" value="1"/>
</dbReference>
<evidence type="ECO:0000256" key="1">
    <source>
        <dbReference type="ARBA" id="ARBA00001946"/>
    </source>
</evidence>
<keyword evidence="6" id="KW-0460">Magnesium</keyword>
<dbReference type="InterPro" id="IPR010023">
    <property type="entry name" value="KdsC_fam"/>
</dbReference>
<evidence type="ECO:0000256" key="4">
    <source>
        <dbReference type="ARBA" id="ARBA00022723"/>
    </source>
</evidence>
<reference evidence="7 8" key="1">
    <citation type="submission" date="2024-11" db="EMBL/GenBank/DDBJ databases">
        <authorList>
            <person name="Lucas J.A."/>
        </authorList>
    </citation>
    <scope>NUCLEOTIDE SEQUENCE [LARGE SCALE GENOMIC DNA]</scope>
    <source>
        <strain evidence="7 8">Z 5.4</strain>
    </source>
</reference>
<gene>
    <name evidence="7" type="ORF">ACJEBI_00375</name>
</gene>